<dbReference type="Proteomes" id="UP000019373">
    <property type="component" value="Unassembled WGS sequence"/>
</dbReference>
<evidence type="ECO:0000313" key="4">
    <source>
        <dbReference type="Proteomes" id="UP000019373"/>
    </source>
</evidence>
<feature type="transmembrane region" description="Helical" evidence="2">
    <location>
        <begin position="591"/>
        <end position="608"/>
    </location>
</feature>
<dbReference type="PANTHER" id="PTHR37544:SF1">
    <property type="entry name" value="PHOSPHORIBOSYLAMINOIMIDAZOLE-SUCCINOCARBOXAMIDE SYNTHASE"/>
    <property type="match status" value="1"/>
</dbReference>
<dbReference type="OMA" id="YLPWCLR"/>
<dbReference type="RefSeq" id="XP_007800400.1">
    <property type="nucleotide sequence ID" value="XM_007802209.1"/>
</dbReference>
<evidence type="ECO:0008006" key="5">
    <source>
        <dbReference type="Google" id="ProtNLM"/>
    </source>
</evidence>
<proteinExistence type="predicted"/>
<dbReference type="Pfam" id="PF11915">
    <property type="entry name" value="DUF3433"/>
    <property type="match status" value="2"/>
</dbReference>
<feature type="transmembrane region" description="Helical" evidence="2">
    <location>
        <begin position="241"/>
        <end position="265"/>
    </location>
</feature>
<feature type="region of interest" description="Disordered" evidence="1">
    <location>
        <begin position="56"/>
        <end position="102"/>
    </location>
</feature>
<dbReference type="EMBL" id="KE720913">
    <property type="protein sequence ID" value="ERF73930.1"/>
    <property type="molecule type" value="Genomic_DNA"/>
</dbReference>
<feature type="transmembrane region" description="Helical" evidence="2">
    <location>
        <begin position="348"/>
        <end position="370"/>
    </location>
</feature>
<reference evidence="4" key="1">
    <citation type="journal article" date="2014" name="BMC Genomics">
        <title>Genome characteristics reveal the impact of lichenization on lichen-forming fungus Endocarpon pusillum Hedwig (Verrucariales, Ascomycota).</title>
        <authorList>
            <person name="Wang Y.-Y."/>
            <person name="Liu B."/>
            <person name="Zhang X.-Y."/>
            <person name="Zhou Q.-M."/>
            <person name="Zhang T."/>
            <person name="Li H."/>
            <person name="Yu Y.-F."/>
            <person name="Zhang X.-L."/>
            <person name="Hao X.-Y."/>
            <person name="Wang M."/>
            <person name="Wang L."/>
            <person name="Wei J.-C."/>
        </authorList>
    </citation>
    <scope>NUCLEOTIDE SEQUENCE [LARGE SCALE GENOMIC DNA]</scope>
    <source>
        <strain evidence="4">Z07020 / HMAS-L-300199</strain>
    </source>
</reference>
<evidence type="ECO:0000313" key="3">
    <source>
        <dbReference type="EMBL" id="ERF73930.1"/>
    </source>
</evidence>
<keyword evidence="4" id="KW-1185">Reference proteome</keyword>
<organism evidence="3 4">
    <name type="scientific">Endocarpon pusillum (strain Z07020 / HMAS-L-300199)</name>
    <name type="common">Lichen-forming fungus</name>
    <dbReference type="NCBI Taxonomy" id="1263415"/>
    <lineage>
        <taxon>Eukaryota</taxon>
        <taxon>Fungi</taxon>
        <taxon>Dikarya</taxon>
        <taxon>Ascomycota</taxon>
        <taxon>Pezizomycotina</taxon>
        <taxon>Eurotiomycetes</taxon>
        <taxon>Chaetothyriomycetidae</taxon>
        <taxon>Verrucariales</taxon>
        <taxon>Verrucariaceae</taxon>
        <taxon>Endocarpon</taxon>
    </lineage>
</organism>
<keyword evidence="2" id="KW-0812">Transmembrane</keyword>
<evidence type="ECO:0000256" key="2">
    <source>
        <dbReference type="SAM" id="Phobius"/>
    </source>
</evidence>
<dbReference type="AlphaFoldDB" id="U1HTK1"/>
<gene>
    <name evidence="3" type="ORF">EPUS_05353</name>
</gene>
<protein>
    <recommendedName>
        <fullName evidence="5">Phosphoribosylaminoimidazole-succinocarboxamide synthase</fullName>
    </recommendedName>
</protein>
<sequence>MALFTFDALSSPLTYFYDRYECWDCKIGHCELQPQLVHTPSQRSLAASDHSSFSDYASEASSVEQRNRSVQYETPPSRAHSPIATKTADSEMTLPSRPVTAYPAPLNVRRSQAPQTRIRISDLYRDIHNISPPTPGVDETPYIRFAIEQLTRDEELMGRARQGSDSSLDYPGERGISDEGLGYNAALTPQKPAARRPRRPRMPIEEVSRQVVDDIYITADPPEHPQFPQLGYLPPLLRLPLLLLFICVCLLMIAALIFCNVYCLQNNGLYDYDGTGTARYFIFQFMPQLLGIIVIFWIFVLQAAVYRIIPFASMATRRSQDRVLQDMSIHPANFLLPDLRHFQSGEPVVGMCLLVFWISYITVPLLSSMFQTGLFEINGLQRWRWTSVQVVVWILVALYALLIAATVLIVLRFRRRESALMWDPVSLADLIMLFQKSNIVTDLDGSEISESIRAHIPPRPLRLGYWTTSRTAEIFHTIGEENAPLRRLSRGQNASNGKHMEGYDSPNIDIEQQRYSHAESFNRNIHSPFFRYRWTPRFLRDSAVVAWIVAALTLYLAFLIVSFVNSAVERGFPPGGVRTVTNPHGFSPSNFLFSFLPSLLGMVLLLAWQPIDTYFRAIQPFANLSSSLDGASAKDSLLLSYPACYPLQTTFVALQNHDYKVSWISLVSVLSATIPVLAGGIFTAQFFNQSEVRIAATMPAYYALCVFLGVYAFSFLVVWSKRKRYLPHAISTLADYLSFLYVSPLLADPVFVGVRSKEELRERLVGRGGAGKKRRRIEVRGEAGEERFVFGVYVGRDGREHLGIDRLHRGVIEPRTGEAGRGGRI</sequence>
<feature type="transmembrane region" description="Helical" evidence="2">
    <location>
        <begin position="663"/>
        <end position="687"/>
    </location>
</feature>
<keyword evidence="2" id="KW-1133">Transmembrane helix</keyword>
<feature type="transmembrane region" description="Helical" evidence="2">
    <location>
        <begin position="390"/>
        <end position="411"/>
    </location>
</feature>
<feature type="transmembrane region" description="Helical" evidence="2">
    <location>
        <begin position="699"/>
        <end position="719"/>
    </location>
</feature>
<dbReference type="OrthoDB" id="3057599at2759"/>
<dbReference type="GeneID" id="19240306"/>
<dbReference type="HOGENOM" id="CLU_011750_1_0_1"/>
<accession>U1HTK1</accession>
<dbReference type="eggNOG" id="ENOG502SKGN">
    <property type="taxonomic scope" value="Eukaryota"/>
</dbReference>
<feature type="transmembrane region" description="Helical" evidence="2">
    <location>
        <begin position="543"/>
        <end position="564"/>
    </location>
</feature>
<keyword evidence="2" id="KW-0472">Membrane</keyword>
<feature type="transmembrane region" description="Helical" evidence="2">
    <location>
        <begin position="285"/>
        <end position="309"/>
    </location>
</feature>
<name>U1HTK1_ENDPU</name>
<dbReference type="InterPro" id="IPR021840">
    <property type="entry name" value="DUF3433"/>
</dbReference>
<evidence type="ECO:0000256" key="1">
    <source>
        <dbReference type="SAM" id="MobiDB-lite"/>
    </source>
</evidence>
<dbReference type="PANTHER" id="PTHR37544">
    <property type="entry name" value="SPRAY-RELATED"/>
    <property type="match status" value="1"/>
</dbReference>